<dbReference type="InParanoid" id="A0A3N7FS32"/>
<keyword evidence="1" id="KW-0732">Signal</keyword>
<accession>A0A3N7FS32</accession>
<protein>
    <recommendedName>
        <fullName evidence="4">Secreted protein</fullName>
    </recommendedName>
</protein>
<keyword evidence="3" id="KW-1185">Reference proteome</keyword>
<organism evidence="2 3">
    <name type="scientific">Populus trichocarpa</name>
    <name type="common">Western balsam poplar</name>
    <name type="synonym">Populus balsamifera subsp. trichocarpa</name>
    <dbReference type="NCBI Taxonomy" id="3694"/>
    <lineage>
        <taxon>Eukaryota</taxon>
        <taxon>Viridiplantae</taxon>
        <taxon>Streptophyta</taxon>
        <taxon>Embryophyta</taxon>
        <taxon>Tracheophyta</taxon>
        <taxon>Spermatophyta</taxon>
        <taxon>Magnoliopsida</taxon>
        <taxon>eudicotyledons</taxon>
        <taxon>Gunneridae</taxon>
        <taxon>Pentapetalae</taxon>
        <taxon>rosids</taxon>
        <taxon>fabids</taxon>
        <taxon>Malpighiales</taxon>
        <taxon>Salicaceae</taxon>
        <taxon>Saliceae</taxon>
        <taxon>Populus</taxon>
    </lineage>
</organism>
<gene>
    <name evidence="2" type="ORF">POPTR_011G043550</name>
</gene>
<reference evidence="2 3" key="1">
    <citation type="journal article" date="2006" name="Science">
        <title>The genome of black cottonwood, Populus trichocarpa (Torr. &amp; Gray).</title>
        <authorList>
            <person name="Tuskan G.A."/>
            <person name="Difazio S."/>
            <person name="Jansson S."/>
            <person name="Bohlmann J."/>
            <person name="Grigoriev I."/>
            <person name="Hellsten U."/>
            <person name="Putnam N."/>
            <person name="Ralph S."/>
            <person name="Rombauts S."/>
            <person name="Salamov A."/>
            <person name="Schein J."/>
            <person name="Sterck L."/>
            <person name="Aerts A."/>
            <person name="Bhalerao R.R."/>
            <person name="Bhalerao R.P."/>
            <person name="Blaudez D."/>
            <person name="Boerjan W."/>
            <person name="Brun A."/>
            <person name="Brunner A."/>
            <person name="Busov V."/>
            <person name="Campbell M."/>
            <person name="Carlson J."/>
            <person name="Chalot M."/>
            <person name="Chapman J."/>
            <person name="Chen G.L."/>
            <person name="Cooper D."/>
            <person name="Coutinho P.M."/>
            <person name="Couturier J."/>
            <person name="Covert S."/>
            <person name="Cronk Q."/>
            <person name="Cunningham R."/>
            <person name="Davis J."/>
            <person name="Degroeve S."/>
            <person name="Dejardin A."/>
            <person name="Depamphilis C."/>
            <person name="Detter J."/>
            <person name="Dirks B."/>
            <person name="Dubchak I."/>
            <person name="Duplessis S."/>
            <person name="Ehlting J."/>
            <person name="Ellis B."/>
            <person name="Gendler K."/>
            <person name="Goodstein D."/>
            <person name="Gribskov M."/>
            <person name="Grimwood J."/>
            <person name="Groover A."/>
            <person name="Gunter L."/>
            <person name="Hamberger B."/>
            <person name="Heinze B."/>
            <person name="Helariutta Y."/>
            <person name="Henrissat B."/>
            <person name="Holligan D."/>
            <person name="Holt R."/>
            <person name="Huang W."/>
            <person name="Islam-Faridi N."/>
            <person name="Jones S."/>
            <person name="Jones-Rhoades M."/>
            <person name="Jorgensen R."/>
            <person name="Joshi C."/>
            <person name="Kangasjarvi J."/>
            <person name="Karlsson J."/>
            <person name="Kelleher C."/>
            <person name="Kirkpatrick R."/>
            <person name="Kirst M."/>
            <person name="Kohler A."/>
            <person name="Kalluri U."/>
            <person name="Larimer F."/>
            <person name="Leebens-Mack J."/>
            <person name="Leple J.C."/>
            <person name="Locascio P."/>
            <person name="Lou Y."/>
            <person name="Lucas S."/>
            <person name="Martin F."/>
            <person name="Montanini B."/>
            <person name="Napoli C."/>
            <person name="Nelson D.R."/>
            <person name="Nelson C."/>
            <person name="Nieminen K."/>
            <person name="Nilsson O."/>
            <person name="Pereda V."/>
            <person name="Peter G."/>
            <person name="Philippe R."/>
            <person name="Pilate G."/>
            <person name="Poliakov A."/>
            <person name="Razumovskaya J."/>
            <person name="Richardson P."/>
            <person name="Rinaldi C."/>
            <person name="Ritland K."/>
            <person name="Rouze P."/>
            <person name="Ryaboy D."/>
            <person name="Schmutz J."/>
            <person name="Schrader J."/>
            <person name="Segerman B."/>
            <person name="Shin H."/>
            <person name="Siddiqui A."/>
            <person name="Sterky F."/>
            <person name="Terry A."/>
            <person name="Tsai C.J."/>
            <person name="Uberbacher E."/>
            <person name="Unneberg P."/>
            <person name="Vahala J."/>
            <person name="Wall K."/>
            <person name="Wessler S."/>
            <person name="Yang G."/>
            <person name="Yin T."/>
            <person name="Douglas C."/>
            <person name="Marra M."/>
            <person name="Sandberg G."/>
            <person name="Van de Peer Y."/>
            <person name="Rokhsar D."/>
        </authorList>
    </citation>
    <scope>NUCLEOTIDE SEQUENCE [LARGE SCALE GENOMIC DNA]</scope>
    <source>
        <strain evidence="3">cv. Nisqually</strain>
    </source>
</reference>
<sequence length="71" mass="8322">MMRVHWRGNRSFIISLELSLCCLIVGGHTFGFDNEQRTWLPCFLPSFLLSSEAHREKHFISLKKKKKKLSS</sequence>
<proteinExistence type="predicted"/>
<name>A0A3N7FS32_POPTR</name>
<evidence type="ECO:0000256" key="1">
    <source>
        <dbReference type="SAM" id="SignalP"/>
    </source>
</evidence>
<dbReference type="Proteomes" id="UP000006729">
    <property type="component" value="Chromosome 11"/>
</dbReference>
<feature type="signal peptide" evidence="1">
    <location>
        <begin position="1"/>
        <end position="27"/>
    </location>
</feature>
<dbReference type="AlphaFoldDB" id="A0A3N7FS32"/>
<feature type="chain" id="PRO_5017959562" description="Secreted protein" evidence="1">
    <location>
        <begin position="28"/>
        <end position="71"/>
    </location>
</feature>
<evidence type="ECO:0000313" key="2">
    <source>
        <dbReference type="EMBL" id="RQO97492.1"/>
    </source>
</evidence>
<evidence type="ECO:0000313" key="3">
    <source>
        <dbReference type="Proteomes" id="UP000006729"/>
    </source>
</evidence>
<dbReference type="EMBL" id="CM009300">
    <property type="protein sequence ID" value="RQO97492.1"/>
    <property type="molecule type" value="Genomic_DNA"/>
</dbReference>
<evidence type="ECO:0008006" key="4">
    <source>
        <dbReference type="Google" id="ProtNLM"/>
    </source>
</evidence>